<dbReference type="GO" id="GO:0046246">
    <property type="term" value="P:terpene biosynthetic process"/>
    <property type="evidence" value="ECO:0007669"/>
    <property type="project" value="UniProtKB-ARBA"/>
</dbReference>
<evidence type="ECO:0000313" key="5">
    <source>
        <dbReference type="EMBL" id="AMP42989.1"/>
    </source>
</evidence>
<dbReference type="SUPFAM" id="SSF48239">
    <property type="entry name" value="Terpenoid cyclases/Protein prenyltransferases"/>
    <property type="match status" value="1"/>
</dbReference>
<dbReference type="InterPro" id="IPR005630">
    <property type="entry name" value="Terpene_synthase_metal-bd"/>
</dbReference>
<dbReference type="PANTHER" id="PTHR31225:SF187">
    <property type="entry name" value="LYASE"/>
    <property type="match status" value="1"/>
</dbReference>
<feature type="domain" description="Terpene synthase metal-binding" evidence="4">
    <location>
        <begin position="296"/>
        <end position="531"/>
    </location>
</feature>
<dbReference type="InterPro" id="IPR001906">
    <property type="entry name" value="Terpene_synth_N"/>
</dbReference>
<proteinExistence type="evidence at transcript level"/>
<keyword evidence="2" id="KW-0479">Metal-binding</keyword>
<dbReference type="InterPro" id="IPR008930">
    <property type="entry name" value="Terpenoid_cyclase/PrenylTrfase"/>
</dbReference>
<evidence type="ECO:0000256" key="1">
    <source>
        <dbReference type="ARBA" id="ARBA00001946"/>
    </source>
</evidence>
<dbReference type="CDD" id="cd00684">
    <property type="entry name" value="Terpene_cyclase_plant_C1"/>
    <property type="match status" value="1"/>
</dbReference>
<dbReference type="GO" id="GO:0016102">
    <property type="term" value="P:diterpenoid biosynthetic process"/>
    <property type="evidence" value="ECO:0007669"/>
    <property type="project" value="InterPro"/>
</dbReference>
<dbReference type="SFLD" id="SFLDS00005">
    <property type="entry name" value="Isoprenoid_Synthase_Type_I"/>
    <property type="match status" value="1"/>
</dbReference>
<protein>
    <submittedName>
        <fullName evidence="5">Putative monoterpene synthase</fullName>
    </submittedName>
</protein>
<dbReference type="InterPro" id="IPR044814">
    <property type="entry name" value="Terpene_cyclase_plant_C1"/>
</dbReference>
<dbReference type="Gene3D" id="1.10.600.10">
    <property type="entry name" value="Farnesyl Diphosphate Synthase"/>
    <property type="match status" value="1"/>
</dbReference>
<name>A0A142BX72_XANST</name>
<evidence type="ECO:0000256" key="2">
    <source>
        <dbReference type="ARBA" id="ARBA00022723"/>
    </source>
</evidence>
<dbReference type="InterPro" id="IPR050148">
    <property type="entry name" value="Terpene_synthase-like"/>
</dbReference>
<dbReference type="InterPro" id="IPR036965">
    <property type="entry name" value="Terpene_synth_N_sf"/>
</dbReference>
<evidence type="ECO:0000259" key="4">
    <source>
        <dbReference type="Pfam" id="PF03936"/>
    </source>
</evidence>
<dbReference type="GO" id="GO:0000287">
    <property type="term" value="F:magnesium ion binding"/>
    <property type="evidence" value="ECO:0007669"/>
    <property type="project" value="InterPro"/>
</dbReference>
<dbReference type="InterPro" id="IPR034741">
    <property type="entry name" value="Terpene_cyclase-like_1_C"/>
</dbReference>
<accession>A0A142BX72</accession>
<dbReference type="AlphaFoldDB" id="A0A142BX72"/>
<organism evidence="5">
    <name type="scientific">Xanthium strumarium</name>
    <name type="common">Rough cocklebur</name>
    <dbReference type="NCBI Taxonomy" id="318068"/>
    <lineage>
        <taxon>Eukaryota</taxon>
        <taxon>Viridiplantae</taxon>
        <taxon>Streptophyta</taxon>
        <taxon>Embryophyta</taxon>
        <taxon>Tracheophyta</taxon>
        <taxon>Spermatophyta</taxon>
        <taxon>Magnoliopsida</taxon>
        <taxon>eudicotyledons</taxon>
        <taxon>Gunneridae</taxon>
        <taxon>Pentapetalae</taxon>
        <taxon>asterids</taxon>
        <taxon>campanulids</taxon>
        <taxon>Asterales</taxon>
        <taxon>Asteraceae</taxon>
        <taxon>Asteroideae</taxon>
        <taxon>Heliantheae alliance</taxon>
        <taxon>Heliantheae</taxon>
        <taxon>Xanthium</taxon>
    </lineage>
</organism>
<comment type="cofactor">
    <cofactor evidence="1">
        <name>Mg(2+)</name>
        <dbReference type="ChEBI" id="CHEBI:18420"/>
    </cofactor>
</comment>
<dbReference type="SFLD" id="SFLDG01019">
    <property type="entry name" value="Terpene_Cyclase_Like_1_C_Termi"/>
    <property type="match status" value="1"/>
</dbReference>
<dbReference type="PANTHER" id="PTHR31225">
    <property type="entry name" value="OS04G0344100 PROTEIN-RELATED"/>
    <property type="match status" value="1"/>
</dbReference>
<dbReference type="Pfam" id="PF03936">
    <property type="entry name" value="Terpene_synth_C"/>
    <property type="match status" value="1"/>
</dbReference>
<feature type="domain" description="Terpene synthase N-terminal" evidence="3">
    <location>
        <begin position="58"/>
        <end position="237"/>
    </location>
</feature>
<dbReference type="Gene3D" id="1.50.10.130">
    <property type="entry name" value="Terpene synthase, N-terminal domain"/>
    <property type="match status" value="1"/>
</dbReference>
<dbReference type="Pfam" id="PF01397">
    <property type="entry name" value="Terpene_synth"/>
    <property type="match status" value="1"/>
</dbReference>
<dbReference type="InterPro" id="IPR008949">
    <property type="entry name" value="Isoprenoid_synthase_dom_sf"/>
</dbReference>
<evidence type="ECO:0000259" key="3">
    <source>
        <dbReference type="Pfam" id="PF01397"/>
    </source>
</evidence>
<gene>
    <name evidence="5" type="primary">TPS4</name>
</gene>
<dbReference type="FunFam" id="1.10.600.10:FF:000007">
    <property type="entry name" value="Isoprene synthase, chloroplastic"/>
    <property type="match status" value="1"/>
</dbReference>
<sequence>MASLWALPSSLLFFNNSISNRNIVACRKRLSIPRSNLKDETTTEITMRRSANYPPSLWSYDFIQSLSSEYTKEMYLERSRTLKEAVRAMIYKTKEMEENPLSILNLIDDLQRLGISYNFVNEISNVLENIYCIYYKSHEEWTKMDLNLKSLGFRLLRQHGYHIPQEIFKDVIDVNGILKGHLYEDIIGVLNLYEASYHSVEDESILDDVRIFSQRYLKDSIENIADKNIVSVIRHALDFPLHWMLPRVETKWFIEVYERRRDRNPMVLEFAKLDFNMVQAIYQEDLKYASRWWKETRWENFGFARDRLVENFMWSVTENYLPHFKGRRDLTKVNAMITTIDDVYDVYGTVQELEIFTDVVNSWDLNAVKELPDYMKICFLALYNAINEMSYKVLTNDGVFILPYFKRAWQDLCNSYIIEARWFNSGYTPTLNEFLNNGYMSIGILPIIKHAYVLMLTNVSEDTLKQIERAENMIRNACIIVRLTNDMGTSSDELERGDVPKSIQCYMHESDATEVEAREYIKELTVETWKKLNKERQSIGSDLPHEFIECVTNLARMGHFMYTGGDKHGKPDMFKPYALSLFVNPILLP</sequence>
<dbReference type="GO" id="GO:0034005">
    <property type="term" value="F:germacrene-A synthase activity"/>
    <property type="evidence" value="ECO:0007669"/>
    <property type="project" value="UniProtKB-ARBA"/>
</dbReference>
<dbReference type="FunFam" id="1.50.10.130:FF:000001">
    <property type="entry name" value="Isoprene synthase, chloroplastic"/>
    <property type="match status" value="1"/>
</dbReference>
<dbReference type="EMBL" id="KT317707">
    <property type="protein sequence ID" value="AMP42989.1"/>
    <property type="molecule type" value="mRNA"/>
</dbReference>
<reference evidence="5" key="1">
    <citation type="journal article" date="2016" name="Plant Cell Physiol.">
        <title>Identification and functional characterization of sesquiterpene synthases from Xanthium strumarium.</title>
        <authorList>
            <person name="Li Y."/>
            <person name="Chen F."/>
            <person name="Li Z."/>
            <person name="Li C."/>
            <person name="Zhang Y."/>
        </authorList>
    </citation>
    <scope>NUCLEOTIDE SEQUENCE</scope>
    <source>
        <tissue evidence="5">Leaves</tissue>
    </source>
</reference>
<dbReference type="SUPFAM" id="SSF48576">
    <property type="entry name" value="Terpenoid synthases"/>
    <property type="match status" value="1"/>
</dbReference>